<accession>A0A8R7V0B7</accession>
<reference evidence="2" key="1">
    <citation type="journal article" date="2013" name="Nature">
        <title>Draft genome of the wheat A-genome progenitor Triticum urartu.</title>
        <authorList>
            <person name="Ling H.Q."/>
            <person name="Zhao S."/>
            <person name="Liu D."/>
            <person name="Wang J."/>
            <person name="Sun H."/>
            <person name="Zhang C."/>
            <person name="Fan H."/>
            <person name="Li D."/>
            <person name="Dong L."/>
            <person name="Tao Y."/>
            <person name="Gao C."/>
            <person name="Wu H."/>
            <person name="Li Y."/>
            <person name="Cui Y."/>
            <person name="Guo X."/>
            <person name="Zheng S."/>
            <person name="Wang B."/>
            <person name="Yu K."/>
            <person name="Liang Q."/>
            <person name="Yang W."/>
            <person name="Lou X."/>
            <person name="Chen J."/>
            <person name="Feng M."/>
            <person name="Jian J."/>
            <person name="Zhang X."/>
            <person name="Luo G."/>
            <person name="Jiang Y."/>
            <person name="Liu J."/>
            <person name="Wang Z."/>
            <person name="Sha Y."/>
            <person name="Zhang B."/>
            <person name="Wu H."/>
            <person name="Tang D."/>
            <person name="Shen Q."/>
            <person name="Xue P."/>
            <person name="Zou S."/>
            <person name="Wang X."/>
            <person name="Liu X."/>
            <person name="Wang F."/>
            <person name="Yang Y."/>
            <person name="An X."/>
            <person name="Dong Z."/>
            <person name="Zhang K."/>
            <person name="Zhang X."/>
            <person name="Luo M.C."/>
            <person name="Dvorak J."/>
            <person name="Tong Y."/>
            <person name="Wang J."/>
            <person name="Yang H."/>
            <person name="Li Z."/>
            <person name="Wang D."/>
            <person name="Zhang A."/>
            <person name="Wang J."/>
        </authorList>
    </citation>
    <scope>NUCLEOTIDE SEQUENCE</scope>
    <source>
        <strain evidence="2">cv. G1812</strain>
    </source>
</reference>
<name>A0A8R7V0B7_TRIUA</name>
<evidence type="ECO:0000313" key="2">
    <source>
        <dbReference type="Proteomes" id="UP000015106"/>
    </source>
</evidence>
<dbReference type="EnsemblPlants" id="TuG1812G0700002264.01.T01">
    <property type="protein sequence ID" value="TuG1812G0700002264.01.T01"/>
    <property type="gene ID" value="TuG1812G0700002264.01"/>
</dbReference>
<sequence length="74" mass="8096">AHRAEAVGRRRQGLLLQRRAGLQGTVAQRTLPGQRQSIQHEGNMVTLMQAALAIQYMGCISHSGISCFPSVHMN</sequence>
<organism evidence="1 2">
    <name type="scientific">Triticum urartu</name>
    <name type="common">Red wild einkorn</name>
    <name type="synonym">Crithodium urartu</name>
    <dbReference type="NCBI Taxonomy" id="4572"/>
    <lineage>
        <taxon>Eukaryota</taxon>
        <taxon>Viridiplantae</taxon>
        <taxon>Streptophyta</taxon>
        <taxon>Embryophyta</taxon>
        <taxon>Tracheophyta</taxon>
        <taxon>Spermatophyta</taxon>
        <taxon>Magnoliopsida</taxon>
        <taxon>Liliopsida</taxon>
        <taxon>Poales</taxon>
        <taxon>Poaceae</taxon>
        <taxon>BOP clade</taxon>
        <taxon>Pooideae</taxon>
        <taxon>Triticodae</taxon>
        <taxon>Triticeae</taxon>
        <taxon>Triticinae</taxon>
        <taxon>Triticum</taxon>
    </lineage>
</organism>
<keyword evidence="2" id="KW-1185">Reference proteome</keyword>
<dbReference type="AlphaFoldDB" id="A0A8R7V0B7"/>
<reference evidence="1" key="2">
    <citation type="submission" date="2018-03" db="EMBL/GenBank/DDBJ databases">
        <title>The Triticum urartu genome reveals the dynamic nature of wheat genome evolution.</title>
        <authorList>
            <person name="Ling H."/>
            <person name="Ma B."/>
            <person name="Shi X."/>
            <person name="Liu H."/>
            <person name="Dong L."/>
            <person name="Sun H."/>
            <person name="Cao Y."/>
            <person name="Gao Q."/>
            <person name="Zheng S."/>
            <person name="Li Y."/>
            <person name="Yu Y."/>
            <person name="Du H."/>
            <person name="Qi M."/>
            <person name="Li Y."/>
            <person name="Yu H."/>
            <person name="Cui Y."/>
            <person name="Wang N."/>
            <person name="Chen C."/>
            <person name="Wu H."/>
            <person name="Zhao Y."/>
            <person name="Zhang J."/>
            <person name="Li Y."/>
            <person name="Zhou W."/>
            <person name="Zhang B."/>
            <person name="Hu W."/>
            <person name="Eijk M."/>
            <person name="Tang J."/>
            <person name="Witsenboer H."/>
            <person name="Zhao S."/>
            <person name="Li Z."/>
            <person name="Zhang A."/>
            <person name="Wang D."/>
            <person name="Liang C."/>
        </authorList>
    </citation>
    <scope>NUCLEOTIDE SEQUENCE [LARGE SCALE GENOMIC DNA]</scope>
    <source>
        <strain evidence="1">cv. G1812</strain>
    </source>
</reference>
<proteinExistence type="predicted"/>
<reference evidence="1" key="3">
    <citation type="submission" date="2022-06" db="UniProtKB">
        <authorList>
            <consortium name="EnsemblPlants"/>
        </authorList>
    </citation>
    <scope>IDENTIFICATION</scope>
</reference>
<protein>
    <submittedName>
        <fullName evidence="1">Uncharacterized protein</fullName>
    </submittedName>
</protein>
<dbReference type="Proteomes" id="UP000015106">
    <property type="component" value="Chromosome 7"/>
</dbReference>
<dbReference type="Gramene" id="TuG1812G0700002264.01.T01">
    <property type="protein sequence ID" value="TuG1812G0700002264.01.T01"/>
    <property type="gene ID" value="TuG1812G0700002264.01"/>
</dbReference>
<evidence type="ECO:0000313" key="1">
    <source>
        <dbReference type="EnsemblPlants" id="TuG1812G0700002264.01.T01"/>
    </source>
</evidence>